<dbReference type="InterPro" id="IPR000618">
    <property type="entry name" value="Insect_cuticle"/>
</dbReference>
<name>A0A921YJX8_MANSE</name>
<organism evidence="4 5">
    <name type="scientific">Manduca sexta</name>
    <name type="common">Tobacco hawkmoth</name>
    <name type="synonym">Tobacco hornworm</name>
    <dbReference type="NCBI Taxonomy" id="7130"/>
    <lineage>
        <taxon>Eukaryota</taxon>
        <taxon>Metazoa</taxon>
        <taxon>Ecdysozoa</taxon>
        <taxon>Arthropoda</taxon>
        <taxon>Hexapoda</taxon>
        <taxon>Insecta</taxon>
        <taxon>Pterygota</taxon>
        <taxon>Neoptera</taxon>
        <taxon>Endopterygota</taxon>
        <taxon>Lepidoptera</taxon>
        <taxon>Glossata</taxon>
        <taxon>Ditrysia</taxon>
        <taxon>Bombycoidea</taxon>
        <taxon>Sphingidae</taxon>
        <taxon>Sphinginae</taxon>
        <taxon>Sphingini</taxon>
        <taxon>Manduca</taxon>
    </lineage>
</organism>
<dbReference type="Pfam" id="PF00379">
    <property type="entry name" value="Chitin_bind_4"/>
    <property type="match status" value="1"/>
</dbReference>
<dbReference type="EMBL" id="JH668281">
    <property type="protein sequence ID" value="KAG6440633.1"/>
    <property type="molecule type" value="Genomic_DNA"/>
</dbReference>
<dbReference type="PANTHER" id="PTHR10380">
    <property type="entry name" value="CUTICLE PROTEIN"/>
    <property type="match status" value="1"/>
</dbReference>
<protein>
    <submittedName>
        <fullName evidence="4">Uncharacterized protein</fullName>
    </submittedName>
</protein>
<dbReference type="InterPro" id="IPR050468">
    <property type="entry name" value="Cuticle_Struct_Prot"/>
</dbReference>
<dbReference type="InterPro" id="IPR031311">
    <property type="entry name" value="CHIT_BIND_RR_consensus"/>
</dbReference>
<dbReference type="AlphaFoldDB" id="A0A921YJX8"/>
<evidence type="ECO:0000256" key="2">
    <source>
        <dbReference type="ARBA" id="ARBA00022729"/>
    </source>
</evidence>
<gene>
    <name evidence="4" type="ORF">O3G_MSEX001399</name>
</gene>
<dbReference type="PANTHER" id="PTHR10380:SF238">
    <property type="entry name" value="CUTICULAR PROTEIN 65EA-RELATED"/>
    <property type="match status" value="1"/>
</dbReference>
<keyword evidence="5" id="KW-1185">Reference proteome</keyword>
<keyword evidence="1 3" id="KW-0193">Cuticle</keyword>
<dbReference type="Proteomes" id="UP000791440">
    <property type="component" value="Unassembled WGS sequence"/>
</dbReference>
<dbReference type="PRINTS" id="PR00947">
    <property type="entry name" value="CUTICLE"/>
</dbReference>
<evidence type="ECO:0000313" key="5">
    <source>
        <dbReference type="Proteomes" id="UP000791440"/>
    </source>
</evidence>
<dbReference type="PROSITE" id="PS00233">
    <property type="entry name" value="CHIT_BIND_RR_1"/>
    <property type="match status" value="1"/>
</dbReference>
<sequence length="164" mass="18036">MLLEYKTAGCLFYNHSYTSSVNFDTYNMKYFIVLALVAAAAADVSHIVRHADADAQIVKQDSDVFPDQYQYSYESSNGIAGQESGVLKNVGREDEAISVQGSNSYISPEGEHIQLSYVADENGYQPQGSHLPTPPPPQPIPDYIIRSLEYIAAHPPAPEPARRA</sequence>
<accession>A0A921YJX8</accession>
<reference evidence="4" key="2">
    <citation type="submission" date="2020-12" db="EMBL/GenBank/DDBJ databases">
        <authorList>
            <person name="Kanost M."/>
        </authorList>
    </citation>
    <scope>NUCLEOTIDE SEQUENCE</scope>
</reference>
<evidence type="ECO:0000256" key="3">
    <source>
        <dbReference type="PROSITE-ProRule" id="PRU00497"/>
    </source>
</evidence>
<dbReference type="GO" id="GO:0062129">
    <property type="term" value="C:chitin-based extracellular matrix"/>
    <property type="evidence" value="ECO:0007669"/>
    <property type="project" value="TreeGrafter"/>
</dbReference>
<dbReference type="OrthoDB" id="6372059at2759"/>
<keyword evidence="2" id="KW-0732">Signal</keyword>
<evidence type="ECO:0000313" key="4">
    <source>
        <dbReference type="EMBL" id="KAG6440633.1"/>
    </source>
</evidence>
<proteinExistence type="predicted"/>
<comment type="caution">
    <text evidence="4">The sequence shown here is derived from an EMBL/GenBank/DDBJ whole genome shotgun (WGS) entry which is preliminary data.</text>
</comment>
<evidence type="ECO:0000256" key="1">
    <source>
        <dbReference type="ARBA" id="ARBA00022460"/>
    </source>
</evidence>
<dbReference type="PROSITE" id="PS51155">
    <property type="entry name" value="CHIT_BIND_RR_2"/>
    <property type="match status" value="1"/>
</dbReference>
<dbReference type="GO" id="GO:0008010">
    <property type="term" value="F:structural constituent of chitin-based larval cuticle"/>
    <property type="evidence" value="ECO:0007669"/>
    <property type="project" value="TreeGrafter"/>
</dbReference>
<reference evidence="4" key="1">
    <citation type="journal article" date="2016" name="Insect Biochem. Mol. Biol.">
        <title>Multifaceted biological insights from a draft genome sequence of the tobacco hornworm moth, Manduca sexta.</title>
        <authorList>
            <person name="Kanost M.R."/>
            <person name="Arrese E.L."/>
            <person name="Cao X."/>
            <person name="Chen Y.R."/>
            <person name="Chellapilla S."/>
            <person name="Goldsmith M.R."/>
            <person name="Grosse-Wilde E."/>
            <person name="Heckel D.G."/>
            <person name="Herndon N."/>
            <person name="Jiang H."/>
            <person name="Papanicolaou A."/>
            <person name="Qu J."/>
            <person name="Soulages J.L."/>
            <person name="Vogel H."/>
            <person name="Walters J."/>
            <person name="Waterhouse R.M."/>
            <person name="Ahn S.J."/>
            <person name="Almeida F.C."/>
            <person name="An C."/>
            <person name="Aqrawi P."/>
            <person name="Bretschneider A."/>
            <person name="Bryant W.B."/>
            <person name="Bucks S."/>
            <person name="Chao H."/>
            <person name="Chevignon G."/>
            <person name="Christen J.M."/>
            <person name="Clarke D.F."/>
            <person name="Dittmer N.T."/>
            <person name="Ferguson L.C.F."/>
            <person name="Garavelou S."/>
            <person name="Gordon K.H.J."/>
            <person name="Gunaratna R.T."/>
            <person name="Han Y."/>
            <person name="Hauser F."/>
            <person name="He Y."/>
            <person name="Heidel-Fischer H."/>
            <person name="Hirsh A."/>
            <person name="Hu Y."/>
            <person name="Jiang H."/>
            <person name="Kalra D."/>
            <person name="Klinner C."/>
            <person name="Konig C."/>
            <person name="Kovar C."/>
            <person name="Kroll A.R."/>
            <person name="Kuwar S.S."/>
            <person name="Lee S.L."/>
            <person name="Lehman R."/>
            <person name="Li K."/>
            <person name="Li Z."/>
            <person name="Liang H."/>
            <person name="Lovelace S."/>
            <person name="Lu Z."/>
            <person name="Mansfield J.H."/>
            <person name="McCulloch K.J."/>
            <person name="Mathew T."/>
            <person name="Morton B."/>
            <person name="Muzny D.M."/>
            <person name="Neunemann D."/>
            <person name="Ongeri F."/>
            <person name="Pauchet Y."/>
            <person name="Pu L.L."/>
            <person name="Pyrousis I."/>
            <person name="Rao X.J."/>
            <person name="Redding A."/>
            <person name="Roesel C."/>
            <person name="Sanchez-Gracia A."/>
            <person name="Schaack S."/>
            <person name="Shukla A."/>
            <person name="Tetreau G."/>
            <person name="Wang Y."/>
            <person name="Xiong G.H."/>
            <person name="Traut W."/>
            <person name="Walsh T.K."/>
            <person name="Worley K.C."/>
            <person name="Wu D."/>
            <person name="Wu W."/>
            <person name="Wu Y.Q."/>
            <person name="Zhang X."/>
            <person name="Zou Z."/>
            <person name="Zucker H."/>
            <person name="Briscoe A.D."/>
            <person name="Burmester T."/>
            <person name="Clem R.J."/>
            <person name="Feyereisen R."/>
            <person name="Grimmelikhuijzen C.J.P."/>
            <person name="Hamodrakas S.J."/>
            <person name="Hansson B.S."/>
            <person name="Huguet E."/>
            <person name="Jermiin L.S."/>
            <person name="Lan Q."/>
            <person name="Lehman H.K."/>
            <person name="Lorenzen M."/>
            <person name="Merzendorfer H."/>
            <person name="Michalopoulos I."/>
            <person name="Morton D.B."/>
            <person name="Muthukrishnan S."/>
            <person name="Oakeshott J.G."/>
            <person name="Palmer W."/>
            <person name="Park Y."/>
            <person name="Passarelli A.L."/>
            <person name="Rozas J."/>
            <person name="Schwartz L.M."/>
            <person name="Smith W."/>
            <person name="Southgate A."/>
            <person name="Vilcinskas A."/>
            <person name="Vogt R."/>
            <person name="Wang P."/>
            <person name="Werren J."/>
            <person name="Yu X.Q."/>
            <person name="Zhou J.J."/>
            <person name="Brown S.J."/>
            <person name="Scherer S.E."/>
            <person name="Richards S."/>
            <person name="Blissard G.W."/>
        </authorList>
    </citation>
    <scope>NUCLEOTIDE SEQUENCE</scope>
</reference>